<evidence type="ECO:0000256" key="9">
    <source>
        <dbReference type="ARBA" id="ARBA00023065"/>
    </source>
</evidence>
<comment type="similarity">
    <text evidence="2 12">Belongs to the ATPase protein 8 family.</text>
</comment>
<evidence type="ECO:0000256" key="4">
    <source>
        <dbReference type="ARBA" id="ARBA00022448"/>
    </source>
</evidence>
<evidence type="ECO:0000256" key="6">
    <source>
        <dbReference type="ARBA" id="ARBA00022692"/>
    </source>
</evidence>
<dbReference type="EMBL" id="MG193494">
    <property type="protein sequence ID" value="AXS66331.1"/>
    <property type="molecule type" value="Genomic_DNA"/>
</dbReference>
<evidence type="ECO:0000256" key="5">
    <source>
        <dbReference type="ARBA" id="ARBA00022547"/>
    </source>
</evidence>
<evidence type="ECO:0000256" key="7">
    <source>
        <dbReference type="ARBA" id="ARBA00022781"/>
    </source>
</evidence>
<comment type="subunit">
    <text evidence="3">F-type ATPases have 2 components, CF(1) - the catalytic core - and CF(0) - the membrane proton channel.</text>
</comment>
<comment type="subcellular location">
    <subcellularLocation>
        <location evidence="1 12">Mitochondrion membrane</location>
        <topology evidence="1 12">Single-pass membrane protein</topology>
    </subcellularLocation>
</comment>
<evidence type="ECO:0000256" key="2">
    <source>
        <dbReference type="ARBA" id="ARBA00008892"/>
    </source>
</evidence>
<dbReference type="GO" id="GO:0031966">
    <property type="term" value="C:mitochondrial membrane"/>
    <property type="evidence" value="ECO:0007669"/>
    <property type="project" value="UniProtKB-SubCell"/>
</dbReference>
<feature type="signal peptide" evidence="13">
    <location>
        <begin position="1"/>
        <end position="25"/>
    </location>
</feature>
<keyword evidence="9 12" id="KW-0406">Ion transport</keyword>
<geneLocation type="mitochondrion" evidence="14"/>
<evidence type="ECO:0000256" key="10">
    <source>
        <dbReference type="ARBA" id="ARBA00023128"/>
    </source>
</evidence>
<dbReference type="GO" id="GO:0045259">
    <property type="term" value="C:proton-transporting ATP synthase complex"/>
    <property type="evidence" value="ECO:0007669"/>
    <property type="project" value="UniProtKB-KW"/>
</dbReference>
<keyword evidence="6 12" id="KW-0812">Transmembrane</keyword>
<keyword evidence="13" id="KW-0732">Signal</keyword>
<evidence type="ECO:0000256" key="3">
    <source>
        <dbReference type="ARBA" id="ARBA00011291"/>
    </source>
</evidence>
<keyword evidence="8" id="KW-1133">Transmembrane helix</keyword>
<feature type="chain" id="PRO_5017079218" description="ATP synthase complex subunit 8" evidence="13">
    <location>
        <begin position="26"/>
        <end position="51"/>
    </location>
</feature>
<evidence type="ECO:0000256" key="1">
    <source>
        <dbReference type="ARBA" id="ARBA00004304"/>
    </source>
</evidence>
<evidence type="ECO:0000256" key="13">
    <source>
        <dbReference type="SAM" id="SignalP"/>
    </source>
</evidence>
<name>A0A346RJT4_9CUCU</name>
<keyword evidence="7 12" id="KW-0375">Hydrogen ion transport</keyword>
<dbReference type="AlphaFoldDB" id="A0A346RJT4"/>
<evidence type="ECO:0000256" key="8">
    <source>
        <dbReference type="ARBA" id="ARBA00022989"/>
    </source>
</evidence>
<protein>
    <recommendedName>
        <fullName evidence="12">ATP synthase complex subunit 8</fullName>
    </recommendedName>
</protein>
<evidence type="ECO:0000313" key="14">
    <source>
        <dbReference type="EMBL" id="AXS66331.1"/>
    </source>
</evidence>
<sequence>MPQMAPMNWLMLFIFFILLMFMINALNFSFMTPSTKKTSKKLSNLTTNWKW</sequence>
<organism evidence="14">
    <name type="scientific">Cucujoidea sp. 6 KM-2017</name>
    <dbReference type="NCBI Taxonomy" id="2219387"/>
    <lineage>
        <taxon>Eukaryota</taxon>
        <taxon>Metazoa</taxon>
        <taxon>Ecdysozoa</taxon>
        <taxon>Arthropoda</taxon>
        <taxon>Hexapoda</taxon>
        <taxon>Insecta</taxon>
        <taxon>Pterygota</taxon>
        <taxon>Neoptera</taxon>
        <taxon>Endopterygota</taxon>
        <taxon>Coleoptera</taxon>
        <taxon>Polyphaga</taxon>
        <taxon>Cucujiformia</taxon>
    </lineage>
</organism>
<accession>A0A346RJT4</accession>
<dbReference type="InterPro" id="IPR001421">
    <property type="entry name" value="ATP8_metazoa"/>
</dbReference>
<evidence type="ECO:0000256" key="11">
    <source>
        <dbReference type="ARBA" id="ARBA00023136"/>
    </source>
</evidence>
<evidence type="ECO:0000256" key="12">
    <source>
        <dbReference type="RuleBase" id="RU003661"/>
    </source>
</evidence>
<reference evidence="14" key="1">
    <citation type="journal article" date="2018" name="J. ISSAAS">
        <title>The contribution of mitochondrial metagenomics to large-scale data mining and phylogenetic analysis of Coleoptera.</title>
        <authorList>
            <person name="Miller K."/>
            <person name="Linard B."/>
            <person name="Motyka M."/>
            <person name="Bocek M."/>
            <person name="Vogler A.P."/>
        </authorList>
    </citation>
    <scope>NUCLEOTIDE SEQUENCE</scope>
</reference>
<keyword evidence="5 12" id="KW-0138">CF(0)</keyword>
<gene>
    <name evidence="14" type="primary">atp8</name>
</gene>
<keyword evidence="11" id="KW-0472">Membrane</keyword>
<proteinExistence type="inferred from homology"/>
<keyword evidence="10 12" id="KW-0496">Mitochondrion</keyword>
<keyword evidence="4 12" id="KW-0813">Transport</keyword>
<dbReference type="GO" id="GO:0015078">
    <property type="term" value="F:proton transmembrane transporter activity"/>
    <property type="evidence" value="ECO:0007669"/>
    <property type="project" value="InterPro"/>
</dbReference>
<dbReference type="GO" id="GO:0015986">
    <property type="term" value="P:proton motive force-driven ATP synthesis"/>
    <property type="evidence" value="ECO:0007669"/>
    <property type="project" value="InterPro"/>
</dbReference>
<dbReference type="Pfam" id="PF00895">
    <property type="entry name" value="ATP-synt_8"/>
    <property type="match status" value="1"/>
</dbReference>